<proteinExistence type="predicted"/>
<protein>
    <submittedName>
        <fullName evidence="2">Uncharacterized protein</fullName>
    </submittedName>
</protein>
<dbReference type="STRING" id="49186.SAMN05421647_106249"/>
<feature type="coiled-coil region" evidence="1">
    <location>
        <begin position="188"/>
        <end position="254"/>
    </location>
</feature>
<reference evidence="3" key="1">
    <citation type="submission" date="2017-01" db="EMBL/GenBank/DDBJ databases">
        <authorList>
            <person name="Varghese N."/>
            <person name="Submissions S."/>
        </authorList>
    </citation>
    <scope>NUCLEOTIDE SEQUENCE [LARGE SCALE GENOMIC DNA]</scope>
    <source>
        <strain evidence="3">DSM 7027</strain>
    </source>
</reference>
<sequence length="341" mass="38235">MNAIIEKLFSGKKGPKAVAEWEARIEELERAELELSEEYSELRSDYSSKEAYLKNAEDSLSRYVALPVAGQRVPSPKQEEVQKRKREVAICKAEFEQAEAAYLPVHEQVLQIREELKQLRGSRPKVTKADLKAVRAEVDGIAGKIESIREAQEAAADPEQEAGTAQLREQVEKATATRDLIAADVGLKEATEVDLQKAQNALEELKSKLDKITAEEEMMKARSRGYGLRIQQLEAELHAAKELLKQMVENYSEEVYAEAAKRAADAFGQLKEAFLDMKAADLISYEQGHRNIKIGWSAESVSIQFGDRYVEPKGFSERSFRPKGEVISDRKTKFMEAAGLA</sequence>
<evidence type="ECO:0000256" key="1">
    <source>
        <dbReference type="SAM" id="Coils"/>
    </source>
</evidence>
<evidence type="ECO:0000313" key="2">
    <source>
        <dbReference type="EMBL" id="SIQ61422.1"/>
    </source>
</evidence>
<name>A0A1N6U721_9GAMM</name>
<feature type="coiled-coil region" evidence="1">
    <location>
        <begin position="18"/>
        <end position="45"/>
    </location>
</feature>
<organism evidence="2 3">
    <name type="scientific">Marinobacterium stanieri</name>
    <dbReference type="NCBI Taxonomy" id="49186"/>
    <lineage>
        <taxon>Bacteria</taxon>
        <taxon>Pseudomonadati</taxon>
        <taxon>Pseudomonadota</taxon>
        <taxon>Gammaproteobacteria</taxon>
        <taxon>Oceanospirillales</taxon>
        <taxon>Oceanospirillaceae</taxon>
        <taxon>Marinobacterium</taxon>
    </lineage>
</organism>
<dbReference type="AlphaFoldDB" id="A0A1N6U721"/>
<gene>
    <name evidence="2" type="ORF">SAMN05421647_106249</name>
</gene>
<dbReference type="EMBL" id="FTMN01000006">
    <property type="protein sequence ID" value="SIQ61422.1"/>
    <property type="molecule type" value="Genomic_DNA"/>
</dbReference>
<dbReference type="RefSeq" id="WP_139327201.1">
    <property type="nucleotide sequence ID" value="NZ_FTMN01000006.1"/>
</dbReference>
<keyword evidence="1" id="KW-0175">Coiled coil</keyword>
<keyword evidence="3" id="KW-1185">Reference proteome</keyword>
<dbReference type="Proteomes" id="UP000186895">
    <property type="component" value="Unassembled WGS sequence"/>
</dbReference>
<accession>A0A1N6U721</accession>
<evidence type="ECO:0000313" key="3">
    <source>
        <dbReference type="Proteomes" id="UP000186895"/>
    </source>
</evidence>